<feature type="domain" description="Creatinase N-terminal" evidence="2">
    <location>
        <begin position="3"/>
        <end position="122"/>
    </location>
</feature>
<comment type="caution">
    <text evidence="3">The sequence shown here is derived from an EMBL/GenBank/DDBJ whole genome shotgun (WGS) entry which is preliminary data.</text>
</comment>
<dbReference type="InterPro" id="IPR036005">
    <property type="entry name" value="Creatinase/aminopeptidase-like"/>
</dbReference>
<dbReference type="AlphaFoldDB" id="A0A9X1XFX7"/>
<proteinExistence type="predicted"/>
<dbReference type="InterPro" id="IPR000587">
    <property type="entry name" value="Creatinase_N"/>
</dbReference>
<keyword evidence="3" id="KW-0378">Hydrolase</keyword>
<dbReference type="PANTHER" id="PTHR46112">
    <property type="entry name" value="AMINOPEPTIDASE"/>
    <property type="match status" value="1"/>
</dbReference>
<evidence type="ECO:0000259" key="1">
    <source>
        <dbReference type="Pfam" id="PF00557"/>
    </source>
</evidence>
<evidence type="ECO:0000313" key="3">
    <source>
        <dbReference type="EMBL" id="MCK6259160.1"/>
    </source>
</evidence>
<dbReference type="PANTHER" id="PTHR46112:SF2">
    <property type="entry name" value="XAA-PRO AMINOPEPTIDASE P-RELATED"/>
    <property type="match status" value="1"/>
</dbReference>
<dbReference type="InterPro" id="IPR029149">
    <property type="entry name" value="Creatin/AminoP/Spt16_N"/>
</dbReference>
<dbReference type="Proteomes" id="UP001139011">
    <property type="component" value="Unassembled WGS sequence"/>
</dbReference>
<dbReference type="Gene3D" id="3.90.230.10">
    <property type="entry name" value="Creatinase/methionine aminopeptidase superfamily"/>
    <property type="match status" value="1"/>
</dbReference>
<dbReference type="EMBL" id="JAIWJX010000002">
    <property type="protein sequence ID" value="MCK6259160.1"/>
    <property type="molecule type" value="Genomic_DNA"/>
</dbReference>
<dbReference type="Pfam" id="PF00557">
    <property type="entry name" value="Peptidase_M24"/>
    <property type="match status" value="1"/>
</dbReference>
<name>A0A9X1XFX7_9BACL</name>
<accession>A0A9X1XFX7</accession>
<feature type="domain" description="Peptidase M24" evidence="1">
    <location>
        <begin position="134"/>
        <end position="326"/>
    </location>
</feature>
<evidence type="ECO:0000313" key="4">
    <source>
        <dbReference type="Proteomes" id="UP001139011"/>
    </source>
</evidence>
<keyword evidence="3" id="KW-0645">Protease</keyword>
<dbReference type="Pfam" id="PF01321">
    <property type="entry name" value="Creatinase_N"/>
    <property type="match status" value="1"/>
</dbReference>
<dbReference type="InterPro" id="IPR000994">
    <property type="entry name" value="Pept_M24"/>
</dbReference>
<dbReference type="SUPFAM" id="SSF53092">
    <property type="entry name" value="Creatinase/prolidase N-terminal domain"/>
    <property type="match status" value="1"/>
</dbReference>
<sequence>MALNKIRKIMKENGLDGMLLRKRNHFSWVTGGRQNQIVLSITEGVADLLIFEKEIYVVTTKMEERRIREEELAHFPHEVKVVADEWYEGSDHLIAELGKGKTMGTDTPFEDYADMTEALKSVRSILDESEAGRYRKLCQDAAGSLESVCRTMEPGQTEHEIAGMVAKQAISKGIRLQVMLVATDERIFSYRHPIPTSKKLNKHALLVICGEREGLVANLTRVVHFGPLPQELADHKEKLSRIDAAFITSTVPGATVGEVFKKGILQYVKEGHPEDWKLLHQGGPTGFDSREFIATMDSKTEVKEHMAFTWNPSLPGVKSEDTVLIHQEGAEILTETGEWPYIEVTFGGQTLRRPDILIR</sequence>
<dbReference type="RefSeq" id="WP_248254365.1">
    <property type="nucleotide sequence ID" value="NZ_JAIWJX010000002.1"/>
</dbReference>
<dbReference type="SUPFAM" id="SSF55920">
    <property type="entry name" value="Creatinase/aminopeptidase"/>
    <property type="match status" value="1"/>
</dbReference>
<keyword evidence="4" id="KW-1185">Reference proteome</keyword>
<keyword evidence="3" id="KW-0031">Aminopeptidase</keyword>
<dbReference type="InterPro" id="IPR050659">
    <property type="entry name" value="Peptidase_M24B"/>
</dbReference>
<protein>
    <submittedName>
        <fullName evidence="3">Aminopeptidase P family N-terminal domain-containing protein</fullName>
    </submittedName>
</protein>
<dbReference type="GO" id="GO:0004177">
    <property type="term" value="F:aminopeptidase activity"/>
    <property type="evidence" value="ECO:0007669"/>
    <property type="project" value="UniProtKB-KW"/>
</dbReference>
<gene>
    <name evidence="3" type="ORF">LCY76_21540</name>
</gene>
<evidence type="ECO:0000259" key="2">
    <source>
        <dbReference type="Pfam" id="PF01321"/>
    </source>
</evidence>
<dbReference type="Gene3D" id="3.40.350.10">
    <property type="entry name" value="Creatinase/prolidase N-terminal domain"/>
    <property type="match status" value="1"/>
</dbReference>
<reference evidence="3" key="1">
    <citation type="submission" date="2021-09" db="EMBL/GenBank/DDBJ databases">
        <title>Genome analysis of Fictibacillus sp. KIGAM418 isolated from marine sediment.</title>
        <authorList>
            <person name="Seo M.-J."/>
            <person name="Cho E.-S."/>
            <person name="Hwang C.Y."/>
        </authorList>
    </citation>
    <scope>NUCLEOTIDE SEQUENCE</scope>
    <source>
        <strain evidence="3">KIGAM418</strain>
    </source>
</reference>
<organism evidence="3 4">
    <name type="scientific">Fictibacillus marinisediminis</name>
    <dbReference type="NCBI Taxonomy" id="2878389"/>
    <lineage>
        <taxon>Bacteria</taxon>
        <taxon>Bacillati</taxon>
        <taxon>Bacillota</taxon>
        <taxon>Bacilli</taxon>
        <taxon>Bacillales</taxon>
        <taxon>Fictibacillaceae</taxon>
        <taxon>Fictibacillus</taxon>
    </lineage>
</organism>
<dbReference type="CDD" id="cd01066">
    <property type="entry name" value="APP_MetAP"/>
    <property type="match status" value="1"/>
</dbReference>